<dbReference type="AlphaFoldDB" id="A0A0G4H688"/>
<reference evidence="3" key="1">
    <citation type="submission" date="2014-11" db="EMBL/GenBank/DDBJ databases">
        <authorList>
            <person name="Otto D Thomas"/>
            <person name="Naeem Raeece"/>
        </authorList>
    </citation>
    <scope>NUCLEOTIDE SEQUENCE</scope>
</reference>
<dbReference type="PhylomeDB" id="A0A0G4H688"/>
<keyword evidence="2" id="KW-0472">Membrane</keyword>
<evidence type="ECO:0000313" key="3">
    <source>
        <dbReference type="EMBL" id="CEM39345.1"/>
    </source>
</evidence>
<keyword evidence="2" id="KW-0812">Transmembrane</keyword>
<feature type="transmembrane region" description="Helical" evidence="2">
    <location>
        <begin position="65"/>
        <end position="84"/>
    </location>
</feature>
<protein>
    <recommendedName>
        <fullName evidence="4">Apicomplexan small protein</fullName>
    </recommendedName>
</protein>
<evidence type="ECO:0008006" key="4">
    <source>
        <dbReference type="Google" id="ProtNLM"/>
    </source>
</evidence>
<keyword evidence="2" id="KW-1133">Transmembrane helix</keyword>
<sequence>MGVVVPGRFLDSAVLSLFLLFLSGLTLWMFGEFYGFLVSPKQNLGKFAVILTKIFGFKRTFDFNLMHIILFALLIAIMSMGEAPKPAEKKKKKKSAVEQEEKEE</sequence>
<feature type="compositionally biased region" description="Basic and acidic residues" evidence="1">
    <location>
        <begin position="95"/>
        <end position="104"/>
    </location>
</feature>
<organism evidence="3">
    <name type="scientific">Chromera velia CCMP2878</name>
    <dbReference type="NCBI Taxonomy" id="1169474"/>
    <lineage>
        <taxon>Eukaryota</taxon>
        <taxon>Sar</taxon>
        <taxon>Alveolata</taxon>
        <taxon>Colpodellida</taxon>
        <taxon>Chromeraceae</taxon>
        <taxon>Chromera</taxon>
    </lineage>
</organism>
<dbReference type="EMBL" id="CDMZ01001923">
    <property type="protein sequence ID" value="CEM39345.1"/>
    <property type="molecule type" value="Genomic_DNA"/>
</dbReference>
<dbReference type="VEuPathDB" id="CryptoDB:Cvel_24848"/>
<gene>
    <name evidence="3" type="ORF">Cvel_24848</name>
</gene>
<name>A0A0G4H688_9ALVE</name>
<feature type="region of interest" description="Disordered" evidence="1">
    <location>
        <begin position="83"/>
        <end position="104"/>
    </location>
</feature>
<accession>A0A0G4H688</accession>
<feature type="transmembrane region" description="Helical" evidence="2">
    <location>
        <begin position="12"/>
        <end position="31"/>
    </location>
</feature>
<proteinExistence type="predicted"/>
<evidence type="ECO:0000256" key="1">
    <source>
        <dbReference type="SAM" id="MobiDB-lite"/>
    </source>
</evidence>
<evidence type="ECO:0000256" key="2">
    <source>
        <dbReference type="SAM" id="Phobius"/>
    </source>
</evidence>